<protein>
    <submittedName>
        <fullName evidence="2">Uncharacterized protein</fullName>
    </submittedName>
</protein>
<evidence type="ECO:0000256" key="1">
    <source>
        <dbReference type="SAM" id="Phobius"/>
    </source>
</evidence>
<keyword evidence="1" id="KW-0812">Transmembrane</keyword>
<evidence type="ECO:0000313" key="2">
    <source>
        <dbReference type="EMBL" id="PVI07402.1"/>
    </source>
</evidence>
<evidence type="ECO:0000313" key="3">
    <source>
        <dbReference type="Proteomes" id="UP000244855"/>
    </source>
</evidence>
<dbReference type="AlphaFoldDB" id="A0A2V1EB66"/>
<sequence>MMEACGQKTQVRSGRLVDDECGGQTRQKFFFPSLSHTKSAWIHAVQAEYSSCNGRNQQVLVWLVSLNCVRVLYVYFLIAGAWSRVEQANQAINLSIKQSDGPFSQDVVVFWAFWLSDCGSDAERVVMRLILGGWMGSQRCARPSQSSDKGGKARWWRGEEDLEAARVCTPGTDG</sequence>
<gene>
    <name evidence="2" type="ORF">DM02DRAFT_325926</name>
</gene>
<name>A0A2V1EB66_9PLEO</name>
<dbReference type="EMBL" id="KZ805304">
    <property type="protein sequence ID" value="PVI07402.1"/>
    <property type="molecule type" value="Genomic_DNA"/>
</dbReference>
<accession>A0A2V1EB66</accession>
<keyword evidence="3" id="KW-1185">Reference proteome</keyword>
<feature type="transmembrane region" description="Helical" evidence="1">
    <location>
        <begin position="59"/>
        <end position="82"/>
    </location>
</feature>
<reference evidence="2 3" key="1">
    <citation type="journal article" date="2018" name="Sci. Rep.">
        <title>Comparative genomics provides insights into the lifestyle and reveals functional heterogeneity of dark septate endophytic fungi.</title>
        <authorList>
            <person name="Knapp D.G."/>
            <person name="Nemeth J.B."/>
            <person name="Barry K."/>
            <person name="Hainaut M."/>
            <person name="Henrissat B."/>
            <person name="Johnson J."/>
            <person name="Kuo A."/>
            <person name="Lim J.H.P."/>
            <person name="Lipzen A."/>
            <person name="Nolan M."/>
            <person name="Ohm R.A."/>
            <person name="Tamas L."/>
            <person name="Grigoriev I.V."/>
            <person name="Spatafora J.W."/>
            <person name="Nagy L.G."/>
            <person name="Kovacs G.M."/>
        </authorList>
    </citation>
    <scope>NUCLEOTIDE SEQUENCE [LARGE SCALE GENOMIC DNA]</scope>
    <source>
        <strain evidence="2 3">DSE2036</strain>
    </source>
</reference>
<keyword evidence="1" id="KW-0472">Membrane</keyword>
<keyword evidence="1" id="KW-1133">Transmembrane helix</keyword>
<dbReference type="Proteomes" id="UP000244855">
    <property type="component" value="Unassembled WGS sequence"/>
</dbReference>
<organism evidence="2 3">
    <name type="scientific">Periconia macrospinosa</name>
    <dbReference type="NCBI Taxonomy" id="97972"/>
    <lineage>
        <taxon>Eukaryota</taxon>
        <taxon>Fungi</taxon>
        <taxon>Dikarya</taxon>
        <taxon>Ascomycota</taxon>
        <taxon>Pezizomycotina</taxon>
        <taxon>Dothideomycetes</taxon>
        <taxon>Pleosporomycetidae</taxon>
        <taxon>Pleosporales</taxon>
        <taxon>Massarineae</taxon>
        <taxon>Periconiaceae</taxon>
        <taxon>Periconia</taxon>
    </lineage>
</organism>
<proteinExistence type="predicted"/>